<dbReference type="PANTHER" id="PTHR23501">
    <property type="entry name" value="MAJOR FACILITATOR SUPERFAMILY"/>
    <property type="match status" value="1"/>
</dbReference>
<feature type="transmembrane region" description="Helical" evidence="6">
    <location>
        <begin position="468"/>
        <end position="491"/>
    </location>
</feature>
<feature type="transmembrane region" description="Helical" evidence="6">
    <location>
        <begin position="405"/>
        <end position="422"/>
    </location>
</feature>
<feature type="region of interest" description="Disordered" evidence="5">
    <location>
        <begin position="1"/>
        <end position="27"/>
    </location>
</feature>
<feature type="compositionally biased region" description="Polar residues" evidence="5">
    <location>
        <begin position="584"/>
        <end position="594"/>
    </location>
</feature>
<dbReference type="SUPFAM" id="SSF103473">
    <property type="entry name" value="MFS general substrate transporter"/>
    <property type="match status" value="2"/>
</dbReference>
<dbReference type="PROSITE" id="PS50850">
    <property type="entry name" value="MFS"/>
    <property type="match status" value="1"/>
</dbReference>
<dbReference type="GO" id="GO:0015343">
    <property type="term" value="F:siderophore-iron transmembrane transporter activity"/>
    <property type="evidence" value="ECO:0007669"/>
    <property type="project" value="TreeGrafter"/>
</dbReference>
<dbReference type="Gene3D" id="1.20.1250.20">
    <property type="entry name" value="MFS general substrate transporter like domains"/>
    <property type="match status" value="2"/>
</dbReference>
<keyword evidence="9" id="KW-1185">Reference proteome</keyword>
<evidence type="ECO:0000256" key="2">
    <source>
        <dbReference type="ARBA" id="ARBA00022692"/>
    </source>
</evidence>
<keyword evidence="3 6" id="KW-1133">Transmembrane helix</keyword>
<feature type="transmembrane region" description="Helical" evidence="6">
    <location>
        <begin position="434"/>
        <end position="456"/>
    </location>
</feature>
<sequence>MASSKEPVAKADDGPETIQPVAPHDNDVESLKPTLAEVDLSAEGAQRIEIMQQVWGKYGKLLVFSAIGLCMIVYELDGTTFGTYYTYAISDFKRTASSSALAVACDLAFSLVKPVYAKTSDIVGRGLIYPFATVVTCVGLIIAASANGFSAFAAGTILRVLGITALNSMNTIVIADITTTRQRGFGVTFQFFPYLILPWVSSYIVSKVVSDGGIGWAWGIGILAIVFPVGTVPITGLLMKYEHRAKKLETQLVTRPKLSIYKFISNIDLGGLIILIASLAILLVPLSIASLQEHGYRTPWIIALMVLGGVGVIFVFPFYEGRVAAHPFFPLRYTRHRAVALAFLLYFTDYMAAAASHGYLYNWALIAKGFSIMQATNLSFVNGVMTFFSGMVFGAFMWKTRSYKWWIMAGCVIRIIGYGIMFRIRSGNPNMAEIFVVQVLQGVGDGIVQVGGYVASTINVPHKETAQMAALIVTIGMLGSSVGNAISGAIYTSTFREELAKQLGSRATPELIDALFNSITTLVPDWGTPDRIAINTAYDHVTSYFFIAAMVIIVPGFAFVYFLPNQTLNDSQNLLEDHGMLGSSQNVLESTPTRNEPEAPETSEKPAL</sequence>
<organism evidence="8 9">
    <name type="scientific">Pleurostoma richardsiae</name>
    <dbReference type="NCBI Taxonomy" id="41990"/>
    <lineage>
        <taxon>Eukaryota</taxon>
        <taxon>Fungi</taxon>
        <taxon>Dikarya</taxon>
        <taxon>Ascomycota</taxon>
        <taxon>Pezizomycotina</taxon>
        <taxon>Sordariomycetes</taxon>
        <taxon>Sordariomycetidae</taxon>
        <taxon>Calosphaeriales</taxon>
        <taxon>Pleurostomataceae</taxon>
        <taxon>Pleurostoma</taxon>
    </lineage>
</organism>
<dbReference type="EMBL" id="JANBVO010000026">
    <property type="protein sequence ID" value="KAJ9139362.1"/>
    <property type="molecule type" value="Genomic_DNA"/>
</dbReference>
<feature type="transmembrane region" description="Helical" evidence="6">
    <location>
        <begin position="260"/>
        <end position="288"/>
    </location>
</feature>
<accession>A0AA38RAL8</accession>
<feature type="domain" description="Major facilitator superfamily (MFS) profile" evidence="7">
    <location>
        <begin position="63"/>
        <end position="567"/>
    </location>
</feature>
<evidence type="ECO:0000256" key="3">
    <source>
        <dbReference type="ARBA" id="ARBA00022989"/>
    </source>
</evidence>
<dbReference type="GO" id="GO:0005886">
    <property type="term" value="C:plasma membrane"/>
    <property type="evidence" value="ECO:0007669"/>
    <property type="project" value="TreeGrafter"/>
</dbReference>
<feature type="transmembrane region" description="Helical" evidence="6">
    <location>
        <begin position="339"/>
        <end position="360"/>
    </location>
</feature>
<feature type="transmembrane region" description="Helical" evidence="6">
    <location>
        <begin position="216"/>
        <end position="239"/>
    </location>
</feature>
<keyword evidence="4 6" id="KW-0472">Membrane</keyword>
<evidence type="ECO:0000256" key="1">
    <source>
        <dbReference type="ARBA" id="ARBA00004141"/>
    </source>
</evidence>
<evidence type="ECO:0000313" key="8">
    <source>
        <dbReference type="EMBL" id="KAJ9139362.1"/>
    </source>
</evidence>
<dbReference type="AlphaFoldDB" id="A0AA38RAL8"/>
<keyword evidence="2 6" id="KW-0812">Transmembrane</keyword>
<dbReference type="Proteomes" id="UP001174694">
    <property type="component" value="Unassembled WGS sequence"/>
</dbReference>
<proteinExistence type="predicted"/>
<evidence type="ECO:0000259" key="7">
    <source>
        <dbReference type="PROSITE" id="PS50850"/>
    </source>
</evidence>
<feature type="region of interest" description="Disordered" evidence="5">
    <location>
        <begin position="584"/>
        <end position="608"/>
    </location>
</feature>
<protein>
    <submittedName>
        <fullName evidence="8">Major facilitator superfamily domain-containing protein</fullName>
    </submittedName>
</protein>
<evidence type="ECO:0000256" key="5">
    <source>
        <dbReference type="SAM" id="MobiDB-lite"/>
    </source>
</evidence>
<feature type="transmembrane region" description="Helical" evidence="6">
    <location>
        <begin position="380"/>
        <end position="398"/>
    </location>
</feature>
<comment type="subcellular location">
    <subcellularLocation>
        <location evidence="1">Membrane</location>
        <topology evidence="1">Multi-pass membrane protein</topology>
    </subcellularLocation>
</comment>
<feature type="transmembrane region" description="Helical" evidence="6">
    <location>
        <begin position="185"/>
        <end position="204"/>
    </location>
</feature>
<gene>
    <name evidence="8" type="ORF">NKR23_g7890</name>
</gene>
<reference evidence="8" key="1">
    <citation type="submission" date="2022-07" db="EMBL/GenBank/DDBJ databases">
        <title>Fungi with potential for degradation of polypropylene.</title>
        <authorList>
            <person name="Gostincar C."/>
        </authorList>
    </citation>
    <scope>NUCLEOTIDE SEQUENCE</scope>
    <source>
        <strain evidence="8">EXF-13308</strain>
    </source>
</reference>
<evidence type="ECO:0000256" key="4">
    <source>
        <dbReference type="ARBA" id="ARBA00023136"/>
    </source>
</evidence>
<dbReference type="InterPro" id="IPR011701">
    <property type="entry name" value="MFS"/>
</dbReference>
<dbReference type="PANTHER" id="PTHR23501:SF200">
    <property type="entry name" value="TRANSPORTER, PUTATIVE (AFU_ORTHOLOGUE AFUA_3G01360)-RELATED"/>
    <property type="match status" value="1"/>
</dbReference>
<dbReference type="InterPro" id="IPR036259">
    <property type="entry name" value="MFS_trans_sf"/>
</dbReference>
<evidence type="ECO:0000313" key="9">
    <source>
        <dbReference type="Proteomes" id="UP001174694"/>
    </source>
</evidence>
<comment type="caution">
    <text evidence="8">The sequence shown here is derived from an EMBL/GenBank/DDBJ whole genome shotgun (WGS) entry which is preliminary data.</text>
</comment>
<feature type="transmembrane region" description="Helical" evidence="6">
    <location>
        <begin position="300"/>
        <end position="319"/>
    </location>
</feature>
<evidence type="ECO:0000256" key="6">
    <source>
        <dbReference type="SAM" id="Phobius"/>
    </source>
</evidence>
<dbReference type="InterPro" id="IPR020846">
    <property type="entry name" value="MFS_dom"/>
</dbReference>
<dbReference type="Pfam" id="PF07690">
    <property type="entry name" value="MFS_1"/>
    <property type="match status" value="1"/>
</dbReference>
<feature type="transmembrane region" description="Helical" evidence="6">
    <location>
        <begin position="127"/>
        <end position="146"/>
    </location>
</feature>
<name>A0AA38RAL8_9PEZI</name>
<feature type="transmembrane region" description="Helical" evidence="6">
    <location>
        <begin position="58"/>
        <end position="76"/>
    </location>
</feature>
<feature type="transmembrane region" description="Helical" evidence="6">
    <location>
        <begin position="544"/>
        <end position="563"/>
    </location>
</feature>